<protein>
    <submittedName>
        <fullName evidence="1 2">Uncharacterized protein</fullName>
    </submittedName>
</protein>
<dbReference type="HOGENOM" id="CLU_2725979_0_0_1"/>
<dbReference type="EnsemblPlants" id="KEH36396">
    <property type="protein sequence ID" value="KEH36396"/>
    <property type="gene ID" value="MTR_3g118335"/>
</dbReference>
<reference evidence="1 3" key="1">
    <citation type="journal article" date="2011" name="Nature">
        <title>The Medicago genome provides insight into the evolution of rhizobial symbioses.</title>
        <authorList>
            <person name="Young N.D."/>
            <person name="Debelle F."/>
            <person name="Oldroyd G.E."/>
            <person name="Geurts R."/>
            <person name="Cannon S.B."/>
            <person name="Udvardi M.K."/>
            <person name="Benedito V.A."/>
            <person name="Mayer K.F."/>
            <person name="Gouzy J."/>
            <person name="Schoof H."/>
            <person name="Van de Peer Y."/>
            <person name="Proost S."/>
            <person name="Cook D.R."/>
            <person name="Meyers B.C."/>
            <person name="Spannagl M."/>
            <person name="Cheung F."/>
            <person name="De Mita S."/>
            <person name="Krishnakumar V."/>
            <person name="Gundlach H."/>
            <person name="Zhou S."/>
            <person name="Mudge J."/>
            <person name="Bharti A.K."/>
            <person name="Murray J.D."/>
            <person name="Naoumkina M.A."/>
            <person name="Rosen B."/>
            <person name="Silverstein K.A."/>
            <person name="Tang H."/>
            <person name="Rombauts S."/>
            <person name="Zhao P.X."/>
            <person name="Zhou P."/>
            <person name="Barbe V."/>
            <person name="Bardou P."/>
            <person name="Bechner M."/>
            <person name="Bellec A."/>
            <person name="Berger A."/>
            <person name="Berges H."/>
            <person name="Bidwell S."/>
            <person name="Bisseling T."/>
            <person name="Choisne N."/>
            <person name="Couloux A."/>
            <person name="Denny R."/>
            <person name="Deshpande S."/>
            <person name="Dai X."/>
            <person name="Doyle J.J."/>
            <person name="Dudez A.M."/>
            <person name="Farmer A.D."/>
            <person name="Fouteau S."/>
            <person name="Franken C."/>
            <person name="Gibelin C."/>
            <person name="Gish J."/>
            <person name="Goldstein S."/>
            <person name="Gonzalez A.J."/>
            <person name="Green P.J."/>
            <person name="Hallab A."/>
            <person name="Hartog M."/>
            <person name="Hua A."/>
            <person name="Humphray S.J."/>
            <person name="Jeong D.H."/>
            <person name="Jing Y."/>
            <person name="Jocker A."/>
            <person name="Kenton S.M."/>
            <person name="Kim D.J."/>
            <person name="Klee K."/>
            <person name="Lai H."/>
            <person name="Lang C."/>
            <person name="Lin S."/>
            <person name="Macmil S.L."/>
            <person name="Magdelenat G."/>
            <person name="Matthews L."/>
            <person name="McCorrison J."/>
            <person name="Monaghan E.L."/>
            <person name="Mun J.H."/>
            <person name="Najar F.Z."/>
            <person name="Nicholson C."/>
            <person name="Noirot C."/>
            <person name="O'Bleness M."/>
            <person name="Paule C.R."/>
            <person name="Poulain J."/>
            <person name="Prion F."/>
            <person name="Qin B."/>
            <person name="Qu C."/>
            <person name="Retzel E.F."/>
            <person name="Riddle C."/>
            <person name="Sallet E."/>
            <person name="Samain S."/>
            <person name="Samson N."/>
            <person name="Sanders I."/>
            <person name="Saurat O."/>
            <person name="Scarpelli C."/>
            <person name="Schiex T."/>
            <person name="Segurens B."/>
            <person name="Severin A.J."/>
            <person name="Sherrier D.J."/>
            <person name="Shi R."/>
            <person name="Sims S."/>
            <person name="Singer S.R."/>
            <person name="Sinharoy S."/>
            <person name="Sterck L."/>
            <person name="Viollet A."/>
            <person name="Wang B.B."/>
            <person name="Wang K."/>
            <person name="Wang M."/>
            <person name="Wang X."/>
            <person name="Warfsmann J."/>
            <person name="Weissenbach J."/>
            <person name="White D.D."/>
            <person name="White J.D."/>
            <person name="Wiley G.B."/>
            <person name="Wincker P."/>
            <person name="Xing Y."/>
            <person name="Yang L."/>
            <person name="Yao Z."/>
            <person name="Ying F."/>
            <person name="Zhai J."/>
            <person name="Zhou L."/>
            <person name="Zuber A."/>
            <person name="Denarie J."/>
            <person name="Dixon R.A."/>
            <person name="May G.D."/>
            <person name="Schwartz D.C."/>
            <person name="Rogers J."/>
            <person name="Quetier F."/>
            <person name="Town C.D."/>
            <person name="Roe B.A."/>
        </authorList>
    </citation>
    <scope>NUCLEOTIDE SEQUENCE [LARGE SCALE GENOMIC DNA]</scope>
    <source>
        <strain evidence="1">A17</strain>
        <strain evidence="2 3">cv. Jemalong A17</strain>
    </source>
</reference>
<name>A0A072V427_MEDTR</name>
<organism evidence="1 3">
    <name type="scientific">Medicago truncatula</name>
    <name type="common">Barrel medic</name>
    <name type="synonym">Medicago tribuloides</name>
    <dbReference type="NCBI Taxonomy" id="3880"/>
    <lineage>
        <taxon>Eukaryota</taxon>
        <taxon>Viridiplantae</taxon>
        <taxon>Streptophyta</taxon>
        <taxon>Embryophyta</taxon>
        <taxon>Tracheophyta</taxon>
        <taxon>Spermatophyta</taxon>
        <taxon>Magnoliopsida</taxon>
        <taxon>eudicotyledons</taxon>
        <taxon>Gunneridae</taxon>
        <taxon>Pentapetalae</taxon>
        <taxon>rosids</taxon>
        <taxon>fabids</taxon>
        <taxon>Fabales</taxon>
        <taxon>Fabaceae</taxon>
        <taxon>Papilionoideae</taxon>
        <taxon>50 kb inversion clade</taxon>
        <taxon>NPAAA clade</taxon>
        <taxon>Hologalegina</taxon>
        <taxon>IRL clade</taxon>
        <taxon>Trifolieae</taxon>
        <taxon>Medicago</taxon>
    </lineage>
</organism>
<sequence>MSRNDSKYFSTMKKGEIPELKEELNSQYKVPFPQIPIHFLFFSLFPFLDPSDFTFGSGLCVCNSRMRTSFNY</sequence>
<reference evidence="2" key="3">
    <citation type="submission" date="2015-04" db="UniProtKB">
        <authorList>
            <consortium name="EnsemblPlants"/>
        </authorList>
    </citation>
    <scope>IDENTIFICATION</scope>
    <source>
        <strain evidence="2">cv. Jemalong A17</strain>
    </source>
</reference>
<dbReference type="Proteomes" id="UP000002051">
    <property type="component" value="Chromosome 3"/>
</dbReference>
<reference evidence="1 3" key="2">
    <citation type="journal article" date="2014" name="BMC Genomics">
        <title>An improved genome release (version Mt4.0) for the model legume Medicago truncatula.</title>
        <authorList>
            <person name="Tang H."/>
            <person name="Krishnakumar V."/>
            <person name="Bidwell S."/>
            <person name="Rosen B."/>
            <person name="Chan A."/>
            <person name="Zhou S."/>
            <person name="Gentzbittel L."/>
            <person name="Childs K.L."/>
            <person name="Yandell M."/>
            <person name="Gundlach H."/>
            <person name="Mayer K.F."/>
            <person name="Schwartz D.C."/>
            <person name="Town C.D."/>
        </authorList>
    </citation>
    <scope>GENOME REANNOTATION</scope>
    <source>
        <strain evidence="1">A17</strain>
        <strain evidence="2 3">cv. Jemalong A17</strain>
    </source>
</reference>
<dbReference type="EMBL" id="CM001219">
    <property type="protein sequence ID" value="KEH36396.1"/>
    <property type="molecule type" value="Genomic_DNA"/>
</dbReference>
<evidence type="ECO:0000313" key="2">
    <source>
        <dbReference type="EnsemblPlants" id="KEH36396"/>
    </source>
</evidence>
<evidence type="ECO:0000313" key="1">
    <source>
        <dbReference type="EMBL" id="KEH36396.1"/>
    </source>
</evidence>
<keyword evidence="3" id="KW-1185">Reference proteome</keyword>
<dbReference type="STRING" id="3880.A0A072V427"/>
<dbReference type="PaxDb" id="3880-AES74337"/>
<accession>A0A072V427</accession>
<proteinExistence type="predicted"/>
<dbReference type="AlphaFoldDB" id="A0A072V427"/>
<evidence type="ECO:0000313" key="3">
    <source>
        <dbReference type="Proteomes" id="UP000002051"/>
    </source>
</evidence>
<gene>
    <name evidence="1" type="ordered locus">MTR_3g118335</name>
</gene>